<dbReference type="Pfam" id="PF13801">
    <property type="entry name" value="Metal_resist"/>
    <property type="match status" value="1"/>
</dbReference>
<keyword evidence="1" id="KW-1133">Transmembrane helix</keyword>
<dbReference type="Proteomes" id="UP001438953">
    <property type="component" value="Unassembled WGS sequence"/>
</dbReference>
<proteinExistence type="predicted"/>
<protein>
    <submittedName>
        <fullName evidence="2">Periplasmic heavy metal sensor</fullName>
    </submittedName>
</protein>
<reference evidence="2 3" key="2">
    <citation type="submission" date="2024-06" db="EMBL/GenBank/DDBJ databases">
        <title>Thioclava kandeliae sp. nov. from a rhizosphere soil sample of Kandelia candel in a mangrove.</title>
        <authorList>
            <person name="Mu T."/>
        </authorList>
    </citation>
    <scope>NUCLEOTIDE SEQUENCE [LARGE SCALE GENOMIC DNA]</scope>
    <source>
        <strain evidence="2 3">CPCC 100088</strain>
    </source>
</reference>
<accession>A0ABV1SCS5</accession>
<keyword evidence="1" id="KW-0812">Transmembrane</keyword>
<dbReference type="RefSeq" id="WP_350934448.1">
    <property type="nucleotide sequence ID" value="NZ_JAYWLC010000001.1"/>
</dbReference>
<evidence type="ECO:0000313" key="3">
    <source>
        <dbReference type="Proteomes" id="UP001438953"/>
    </source>
</evidence>
<keyword evidence="3" id="KW-1185">Reference proteome</keyword>
<sequence>MTQARSGSGRKTRWGLIASLTLNLLVAGVFIGGFFAPRHMPPPPPPQVGLGPFDRGLTEADRKTLTSMAEKEGVGLAAMPQDMERWLDEILTQVAAEPFDENAVRAALSAHRTQIVSRIQLGENLMVEWLGTLTPEARDAFVKRVRENDGPPPPPPQ</sequence>
<gene>
    <name evidence="2" type="ORF">VSX56_01955</name>
</gene>
<organism evidence="2 3">
    <name type="scientific">Thioclava kandeliae</name>
    <dbReference type="NCBI Taxonomy" id="3070818"/>
    <lineage>
        <taxon>Bacteria</taxon>
        <taxon>Pseudomonadati</taxon>
        <taxon>Pseudomonadota</taxon>
        <taxon>Alphaproteobacteria</taxon>
        <taxon>Rhodobacterales</taxon>
        <taxon>Paracoccaceae</taxon>
        <taxon>Thioclava</taxon>
    </lineage>
</organism>
<reference evidence="2 3" key="1">
    <citation type="submission" date="2024-01" db="EMBL/GenBank/DDBJ databases">
        <authorList>
            <person name="Deng Y."/>
            <person name="Su J."/>
        </authorList>
    </citation>
    <scope>NUCLEOTIDE SEQUENCE [LARGE SCALE GENOMIC DNA]</scope>
    <source>
        <strain evidence="2 3">CPCC 100088</strain>
    </source>
</reference>
<dbReference type="EMBL" id="JAYWLC010000001">
    <property type="protein sequence ID" value="MER5170525.1"/>
    <property type="molecule type" value="Genomic_DNA"/>
</dbReference>
<evidence type="ECO:0000313" key="2">
    <source>
        <dbReference type="EMBL" id="MER5170525.1"/>
    </source>
</evidence>
<keyword evidence="1" id="KW-0472">Membrane</keyword>
<name>A0ABV1SCS5_9RHOB</name>
<comment type="caution">
    <text evidence="2">The sequence shown here is derived from an EMBL/GenBank/DDBJ whole genome shotgun (WGS) entry which is preliminary data.</text>
</comment>
<evidence type="ECO:0000256" key="1">
    <source>
        <dbReference type="SAM" id="Phobius"/>
    </source>
</evidence>
<dbReference type="InterPro" id="IPR025961">
    <property type="entry name" value="Metal_resist"/>
</dbReference>
<feature type="transmembrane region" description="Helical" evidence="1">
    <location>
        <begin position="12"/>
        <end position="36"/>
    </location>
</feature>